<dbReference type="Gene3D" id="3.30.420.40">
    <property type="match status" value="2"/>
</dbReference>
<dbReference type="GO" id="GO:0061711">
    <property type="term" value="F:tRNA N(6)-L-threonylcarbamoyladenine synthase activity"/>
    <property type="evidence" value="ECO:0007669"/>
    <property type="project" value="UniProtKB-EC"/>
</dbReference>
<evidence type="ECO:0000259" key="1">
    <source>
        <dbReference type="Pfam" id="PF00814"/>
    </source>
</evidence>
<gene>
    <name evidence="2" type="primary">tsaB</name>
    <name evidence="2" type="ORF">Q5716_11785</name>
</gene>
<protein>
    <submittedName>
        <fullName evidence="2">tRNA (Adenosine(37)-N6)-threonylcarbamoyltransferase complex dimerization subunit type 1 TsaB</fullName>
        <ecNumber evidence="2">2.3.1.234</ecNumber>
    </submittedName>
</protein>
<dbReference type="InterPro" id="IPR022496">
    <property type="entry name" value="T6A_TsaB"/>
</dbReference>
<dbReference type="Pfam" id="PF00814">
    <property type="entry name" value="TsaD"/>
    <property type="match status" value="1"/>
</dbReference>
<accession>A0ABT9BR26</accession>
<dbReference type="InterPro" id="IPR000905">
    <property type="entry name" value="Gcp-like_dom"/>
</dbReference>
<dbReference type="Proteomes" id="UP001241072">
    <property type="component" value="Unassembled WGS sequence"/>
</dbReference>
<name>A0ABT9BR26_9MICO</name>
<comment type="caution">
    <text evidence="2">The sequence shown here is derived from an EMBL/GenBank/DDBJ whole genome shotgun (WGS) entry which is preliminary data.</text>
</comment>
<dbReference type="EC" id="2.3.1.234" evidence="2"/>
<reference evidence="2 3" key="1">
    <citation type="submission" date="2023-07" db="EMBL/GenBank/DDBJ databases">
        <title>Protaetiibacter sp. nov WY-16 isolated from soil.</title>
        <authorList>
            <person name="Liu B."/>
            <person name="Wan Y."/>
        </authorList>
    </citation>
    <scope>NUCLEOTIDE SEQUENCE [LARGE SCALE GENOMIC DNA]</scope>
    <source>
        <strain evidence="2 3">WY-16</strain>
    </source>
</reference>
<dbReference type="PANTHER" id="PTHR11735">
    <property type="entry name" value="TRNA N6-ADENOSINE THREONYLCARBAMOYLTRANSFERASE"/>
    <property type="match status" value="1"/>
</dbReference>
<evidence type="ECO:0000313" key="3">
    <source>
        <dbReference type="Proteomes" id="UP001241072"/>
    </source>
</evidence>
<dbReference type="SUPFAM" id="SSF53067">
    <property type="entry name" value="Actin-like ATPase domain"/>
    <property type="match status" value="2"/>
</dbReference>
<keyword evidence="2" id="KW-0808">Transferase</keyword>
<dbReference type="InterPro" id="IPR043129">
    <property type="entry name" value="ATPase_NBD"/>
</dbReference>
<dbReference type="EMBL" id="JAUQUB010000002">
    <property type="protein sequence ID" value="MDO7882907.1"/>
    <property type="molecule type" value="Genomic_DNA"/>
</dbReference>
<evidence type="ECO:0000313" key="2">
    <source>
        <dbReference type="EMBL" id="MDO7882907.1"/>
    </source>
</evidence>
<dbReference type="PANTHER" id="PTHR11735:SF11">
    <property type="entry name" value="TRNA THREONYLCARBAMOYLADENOSINE BIOSYNTHESIS PROTEIN TSAB"/>
    <property type="match status" value="1"/>
</dbReference>
<organism evidence="2 3">
    <name type="scientific">Antiquaquibacter soli</name>
    <dbReference type="NCBI Taxonomy" id="3064523"/>
    <lineage>
        <taxon>Bacteria</taxon>
        <taxon>Bacillati</taxon>
        <taxon>Actinomycetota</taxon>
        <taxon>Actinomycetes</taxon>
        <taxon>Micrococcales</taxon>
        <taxon>Microbacteriaceae</taxon>
        <taxon>Antiquaquibacter</taxon>
    </lineage>
</organism>
<feature type="domain" description="Gcp-like" evidence="1">
    <location>
        <begin position="30"/>
        <end position="149"/>
    </location>
</feature>
<sequence length="206" mass="20981">MLLAIDTSAGTTVAVVDRERGILAEHSTADTRSHAEVIGTLIRASLDDAGIAVTDLSGVAAGMGPGPFTGLRVGIAAARAFAVGAGKPVVPIASHDAIAFGLGLGADDPVVIATDARRRELFYSVYRGTDDAGLPVRTLGPALAKAAELELPAGHRLIEATEVSAGALGMLAETLYANGRAFAPDEPLYLRSPDVTLSAGPKRVTS</sequence>
<keyword evidence="3" id="KW-1185">Reference proteome</keyword>
<dbReference type="NCBIfam" id="TIGR03725">
    <property type="entry name" value="T6A_YeaZ"/>
    <property type="match status" value="1"/>
</dbReference>
<dbReference type="RefSeq" id="WP_305003337.1">
    <property type="nucleotide sequence ID" value="NZ_JAUQUB010000002.1"/>
</dbReference>
<keyword evidence="2" id="KW-0012">Acyltransferase</keyword>
<proteinExistence type="predicted"/>